<sequence>MGTDLLENSSAGKNLGGLVGLVLSLCLEKRHLGGGLINIYQSLKGRCQEDGTRLFSVVLSTRTRGNGKKMTHRKFHLNMRKNFTVQVMEHWNRLPREAVESPSLRIFKNNPDMILCHVLWDDPA</sequence>
<dbReference type="STRING" id="333673.A0A3M0KPJ5"/>
<proteinExistence type="predicted"/>
<dbReference type="EMBL" id="QRBI01000104">
    <property type="protein sequence ID" value="RMC15162.1"/>
    <property type="molecule type" value="Genomic_DNA"/>
</dbReference>
<keyword evidence="2" id="KW-1185">Reference proteome</keyword>
<dbReference type="OrthoDB" id="9368705at2759"/>
<name>A0A3M0KPJ5_HIRRU</name>
<dbReference type="Proteomes" id="UP000269221">
    <property type="component" value="Unassembled WGS sequence"/>
</dbReference>
<evidence type="ECO:0000313" key="2">
    <source>
        <dbReference type="Proteomes" id="UP000269221"/>
    </source>
</evidence>
<organism evidence="1 2">
    <name type="scientific">Hirundo rustica rustica</name>
    <dbReference type="NCBI Taxonomy" id="333673"/>
    <lineage>
        <taxon>Eukaryota</taxon>
        <taxon>Metazoa</taxon>
        <taxon>Chordata</taxon>
        <taxon>Craniata</taxon>
        <taxon>Vertebrata</taxon>
        <taxon>Euteleostomi</taxon>
        <taxon>Archelosauria</taxon>
        <taxon>Archosauria</taxon>
        <taxon>Dinosauria</taxon>
        <taxon>Saurischia</taxon>
        <taxon>Theropoda</taxon>
        <taxon>Coelurosauria</taxon>
        <taxon>Aves</taxon>
        <taxon>Neognathae</taxon>
        <taxon>Neoaves</taxon>
        <taxon>Telluraves</taxon>
        <taxon>Australaves</taxon>
        <taxon>Passeriformes</taxon>
        <taxon>Sylvioidea</taxon>
        <taxon>Hirundinidae</taxon>
        <taxon>Hirundo</taxon>
    </lineage>
</organism>
<evidence type="ECO:0000313" key="1">
    <source>
        <dbReference type="EMBL" id="RMC15162.1"/>
    </source>
</evidence>
<reference evidence="1 2" key="1">
    <citation type="submission" date="2018-07" db="EMBL/GenBank/DDBJ databases">
        <title>A high quality draft genome assembly of the barn swallow (H. rustica rustica).</title>
        <authorList>
            <person name="Formenti G."/>
            <person name="Chiara M."/>
            <person name="Poveda L."/>
            <person name="Francoijs K.-J."/>
            <person name="Bonisoli-Alquati A."/>
            <person name="Canova L."/>
            <person name="Gianfranceschi L."/>
            <person name="Horner D.S."/>
            <person name="Saino N."/>
        </authorList>
    </citation>
    <scope>NUCLEOTIDE SEQUENCE [LARGE SCALE GENOMIC DNA]</scope>
    <source>
        <strain evidence="1">Chelidonia</strain>
        <tissue evidence="1">Blood</tissue>
    </source>
</reference>
<gene>
    <name evidence="1" type="ORF">DUI87_07344</name>
</gene>
<protein>
    <submittedName>
        <fullName evidence="1">Uncharacterized protein</fullName>
    </submittedName>
</protein>
<dbReference type="AlphaFoldDB" id="A0A3M0KPJ5"/>
<accession>A0A3M0KPJ5</accession>
<comment type="caution">
    <text evidence="1">The sequence shown here is derived from an EMBL/GenBank/DDBJ whole genome shotgun (WGS) entry which is preliminary data.</text>
</comment>